<keyword evidence="2 8" id="KW-0813">Transport</keyword>
<evidence type="ECO:0000256" key="5">
    <source>
        <dbReference type="ARBA" id="ARBA00023136"/>
    </source>
</evidence>
<accession>A0ABS2MZE8</accession>
<protein>
    <recommendedName>
        <fullName evidence="8">ATP synthase subunit delta</fullName>
    </recommendedName>
    <alternativeName>
        <fullName evidence="8">ATP synthase F(1) sector subunit delta</fullName>
    </alternativeName>
    <alternativeName>
        <fullName evidence="8">F-type ATPase subunit delta</fullName>
        <shortName evidence="8">F-ATPase subunit delta</shortName>
    </alternativeName>
</protein>
<evidence type="ECO:0000256" key="4">
    <source>
        <dbReference type="ARBA" id="ARBA00023065"/>
    </source>
</evidence>
<dbReference type="HAMAP" id="MF_01416">
    <property type="entry name" value="ATP_synth_delta_bact"/>
    <property type="match status" value="1"/>
</dbReference>
<comment type="similarity">
    <text evidence="8">Belongs to the ATPase delta chain family.</text>
</comment>
<keyword evidence="3 8" id="KW-0375">Hydrogen ion transport</keyword>
<evidence type="ECO:0000313" key="10">
    <source>
        <dbReference type="Proteomes" id="UP001296943"/>
    </source>
</evidence>
<evidence type="ECO:0000256" key="6">
    <source>
        <dbReference type="ARBA" id="ARBA00023196"/>
    </source>
</evidence>
<dbReference type="Pfam" id="PF00213">
    <property type="entry name" value="OSCP"/>
    <property type="match status" value="1"/>
</dbReference>
<evidence type="ECO:0000313" key="9">
    <source>
        <dbReference type="EMBL" id="MBM7571288.1"/>
    </source>
</evidence>
<evidence type="ECO:0000256" key="1">
    <source>
        <dbReference type="ARBA" id="ARBA00004370"/>
    </source>
</evidence>
<evidence type="ECO:0000256" key="2">
    <source>
        <dbReference type="ARBA" id="ARBA00022448"/>
    </source>
</evidence>
<keyword evidence="6 8" id="KW-0139">CF(1)</keyword>
<sequence length="180" mass="20216">MSKANVSKRYAEALFQIGQEKSTSEQLEAQLQIVKEVFESNKQFVEFLAHPRISSDKKKEMIDQVFQQFSSDVRNTVKILVNRHNQQALPAIVNHFSALVNASNGIADATVYSVRALADEEKQQISNVFSQKLNLKRLNIENIVDTAILGGVKIKIGNTIYDGTIQGKLERIERNIVSAK</sequence>
<gene>
    <name evidence="8" type="primary">atpH</name>
    <name evidence="9" type="ORF">JOC48_001784</name>
</gene>
<dbReference type="PROSITE" id="PS00389">
    <property type="entry name" value="ATPASE_DELTA"/>
    <property type="match status" value="1"/>
</dbReference>
<keyword evidence="4 8" id="KW-0406">Ion transport</keyword>
<dbReference type="NCBIfam" id="NF004403">
    <property type="entry name" value="PRK05758.2-4"/>
    <property type="match status" value="1"/>
</dbReference>
<dbReference type="SUPFAM" id="SSF47928">
    <property type="entry name" value="N-terminal domain of the delta subunit of the F1F0-ATP synthase"/>
    <property type="match status" value="1"/>
</dbReference>
<comment type="function">
    <text evidence="8">F(1)F(0) ATP synthase produces ATP from ADP in the presence of a proton or sodium gradient. F-type ATPases consist of two structural domains, F(1) containing the extramembraneous catalytic core and F(0) containing the membrane proton channel, linked together by a central stalk and a peripheral stalk. During catalysis, ATP synthesis in the catalytic domain of F(1) is coupled via a rotary mechanism of the central stalk subunits to proton translocation.</text>
</comment>
<keyword evidence="10" id="KW-1185">Reference proteome</keyword>
<comment type="subcellular location">
    <subcellularLocation>
        <location evidence="8">Cell membrane</location>
        <topology evidence="8">Peripheral membrane protein</topology>
    </subcellularLocation>
    <subcellularLocation>
        <location evidence="1">Membrane</location>
    </subcellularLocation>
</comment>
<name>A0ABS2MZE8_9BACI</name>
<keyword evidence="8" id="KW-1003">Cell membrane</keyword>
<evidence type="ECO:0000256" key="8">
    <source>
        <dbReference type="HAMAP-Rule" id="MF_01416"/>
    </source>
</evidence>
<keyword evidence="7 8" id="KW-0066">ATP synthesis</keyword>
<dbReference type="Proteomes" id="UP001296943">
    <property type="component" value="Unassembled WGS sequence"/>
</dbReference>
<dbReference type="InterPro" id="IPR020781">
    <property type="entry name" value="ATPase_OSCP/d_CS"/>
</dbReference>
<dbReference type="PANTHER" id="PTHR11910">
    <property type="entry name" value="ATP SYNTHASE DELTA CHAIN"/>
    <property type="match status" value="1"/>
</dbReference>
<keyword evidence="5 8" id="KW-0472">Membrane</keyword>
<dbReference type="InterPro" id="IPR026015">
    <property type="entry name" value="ATP_synth_OSCP/delta_N_sf"/>
</dbReference>
<organism evidence="9 10">
    <name type="scientific">Aquibacillus albus</name>
    <dbReference type="NCBI Taxonomy" id="1168171"/>
    <lineage>
        <taxon>Bacteria</taxon>
        <taxon>Bacillati</taxon>
        <taxon>Bacillota</taxon>
        <taxon>Bacilli</taxon>
        <taxon>Bacillales</taxon>
        <taxon>Bacillaceae</taxon>
        <taxon>Aquibacillus</taxon>
    </lineage>
</organism>
<reference evidence="9 10" key="1">
    <citation type="submission" date="2021-01" db="EMBL/GenBank/DDBJ databases">
        <title>Genomic Encyclopedia of Type Strains, Phase IV (KMG-IV): sequencing the most valuable type-strain genomes for metagenomic binning, comparative biology and taxonomic classification.</title>
        <authorList>
            <person name="Goeker M."/>
        </authorList>
    </citation>
    <scope>NUCLEOTIDE SEQUENCE [LARGE SCALE GENOMIC DNA]</scope>
    <source>
        <strain evidence="9 10">DSM 23711</strain>
    </source>
</reference>
<evidence type="ECO:0000256" key="7">
    <source>
        <dbReference type="ARBA" id="ARBA00023310"/>
    </source>
</evidence>
<dbReference type="InterPro" id="IPR000711">
    <property type="entry name" value="ATPase_OSCP/dsu"/>
</dbReference>
<dbReference type="Gene3D" id="1.10.520.20">
    <property type="entry name" value="N-terminal domain of the delta subunit of the F1F0-ATP synthase"/>
    <property type="match status" value="1"/>
</dbReference>
<evidence type="ECO:0000256" key="3">
    <source>
        <dbReference type="ARBA" id="ARBA00022781"/>
    </source>
</evidence>
<proteinExistence type="inferred from homology"/>
<dbReference type="NCBIfam" id="TIGR01145">
    <property type="entry name" value="ATP_synt_delta"/>
    <property type="match status" value="1"/>
</dbReference>
<dbReference type="RefSeq" id="WP_204498794.1">
    <property type="nucleotide sequence ID" value="NZ_JAFBDR010000008.1"/>
</dbReference>
<comment type="function">
    <text evidence="8">This protein is part of the stalk that links CF(0) to CF(1). It either transmits conformational changes from CF(0) to CF(1) or is implicated in proton conduction.</text>
</comment>
<dbReference type="PRINTS" id="PR00125">
    <property type="entry name" value="ATPASEDELTA"/>
</dbReference>
<comment type="caution">
    <text evidence="9">The sequence shown here is derived from an EMBL/GenBank/DDBJ whole genome shotgun (WGS) entry which is preliminary data.</text>
</comment>
<dbReference type="EMBL" id="JAFBDR010000008">
    <property type="protein sequence ID" value="MBM7571288.1"/>
    <property type="molecule type" value="Genomic_DNA"/>
</dbReference>